<keyword evidence="1" id="KW-0732">Signal</keyword>
<keyword evidence="3" id="KW-1185">Reference proteome</keyword>
<feature type="chain" id="PRO_5045500293" description="Lipoprotein" evidence="1">
    <location>
        <begin position="19"/>
        <end position="221"/>
    </location>
</feature>
<evidence type="ECO:0000313" key="3">
    <source>
        <dbReference type="Proteomes" id="UP000746595"/>
    </source>
</evidence>
<dbReference type="PROSITE" id="PS51257">
    <property type="entry name" value="PROKAR_LIPOPROTEIN"/>
    <property type="match status" value="1"/>
</dbReference>
<reference evidence="2 3" key="1">
    <citation type="submission" date="2020-04" db="EMBL/GenBank/DDBJ databases">
        <title>Paeniglutamicibacter sp. ANT13_2, a novel actinomycete isolated from sediment in Antarctica.</title>
        <authorList>
            <person name="Sakdapetsiri C."/>
            <person name="Pinyakong O."/>
        </authorList>
    </citation>
    <scope>NUCLEOTIDE SEQUENCE [LARGE SCALE GENOMIC DNA]</scope>
    <source>
        <strain evidence="2 3">ANT13_2</strain>
    </source>
</reference>
<protein>
    <recommendedName>
        <fullName evidence="4">Lipoprotein</fullName>
    </recommendedName>
</protein>
<evidence type="ECO:0000313" key="2">
    <source>
        <dbReference type="EMBL" id="NKG19418.1"/>
    </source>
</evidence>
<comment type="caution">
    <text evidence="2">The sequence shown here is derived from an EMBL/GenBank/DDBJ whole genome shotgun (WGS) entry which is preliminary data.</text>
</comment>
<dbReference type="EMBL" id="JAAWVT010000001">
    <property type="protein sequence ID" value="NKG19418.1"/>
    <property type="molecule type" value="Genomic_DNA"/>
</dbReference>
<feature type="signal peptide" evidence="1">
    <location>
        <begin position="1"/>
        <end position="18"/>
    </location>
</feature>
<name>A0ABX1G0A2_9MICC</name>
<sequence length="221" mass="23341">MKQLAALLVGSLLASALSGCTELVPDPPDPAPATRTAPNPLLQLPADCPHSGALAESVRLGEGSEAQLAADLLAAVDQWVNAGSAMLTNEPQWVDSSVPDHCLADLAQVIGAMHAGTLVAGGGDPTTAAFQRTIIKENLLNLQTARAQGQASDVKRELMVLQQGSRSAEGAFLNLIVRRVNDGEPTPRAVEEWTVILAPQGSQLFIFHVERKDVKHGSYSW</sequence>
<organism evidence="2 3">
    <name type="scientific">Paeniglutamicibacter terrestris</name>
    <dbReference type="NCBI Taxonomy" id="2723403"/>
    <lineage>
        <taxon>Bacteria</taxon>
        <taxon>Bacillati</taxon>
        <taxon>Actinomycetota</taxon>
        <taxon>Actinomycetes</taxon>
        <taxon>Micrococcales</taxon>
        <taxon>Micrococcaceae</taxon>
        <taxon>Paeniglutamicibacter</taxon>
    </lineage>
</organism>
<dbReference type="Proteomes" id="UP000746595">
    <property type="component" value="Unassembled WGS sequence"/>
</dbReference>
<accession>A0ABX1G0A2</accession>
<proteinExistence type="predicted"/>
<evidence type="ECO:0008006" key="4">
    <source>
        <dbReference type="Google" id="ProtNLM"/>
    </source>
</evidence>
<gene>
    <name evidence="2" type="ORF">HED64_01690</name>
</gene>
<dbReference type="RefSeq" id="WP_168150377.1">
    <property type="nucleotide sequence ID" value="NZ_JAAWVT010000001.1"/>
</dbReference>
<evidence type="ECO:0000256" key="1">
    <source>
        <dbReference type="SAM" id="SignalP"/>
    </source>
</evidence>